<reference evidence="1 2" key="1">
    <citation type="submission" date="2017-12" db="EMBL/GenBank/DDBJ databases">
        <title>Comparative genomics of Botrytis spp.</title>
        <authorList>
            <person name="Valero-Jimenez C.A."/>
            <person name="Tapia P."/>
            <person name="Veloso J."/>
            <person name="Silva-Moreno E."/>
            <person name="Staats M."/>
            <person name="Valdes J.H."/>
            <person name="Van Kan J.A.L."/>
        </authorList>
    </citation>
    <scope>NUCLEOTIDE SEQUENCE [LARGE SCALE GENOMIC DNA]</scope>
    <source>
        <strain evidence="1 2">MUCL11595</strain>
    </source>
</reference>
<organism evidence="1 2">
    <name type="scientific">Botryotinia convoluta</name>
    <dbReference type="NCBI Taxonomy" id="54673"/>
    <lineage>
        <taxon>Eukaryota</taxon>
        <taxon>Fungi</taxon>
        <taxon>Dikarya</taxon>
        <taxon>Ascomycota</taxon>
        <taxon>Pezizomycotina</taxon>
        <taxon>Leotiomycetes</taxon>
        <taxon>Helotiales</taxon>
        <taxon>Sclerotiniaceae</taxon>
        <taxon>Botryotinia</taxon>
    </lineage>
</organism>
<gene>
    <name evidence="1" type="ORF">BCON_0007g00720</name>
</gene>
<name>A0A4Z1IY79_9HELO</name>
<dbReference type="OrthoDB" id="10325966at2759"/>
<dbReference type="EMBL" id="PQXN01000007">
    <property type="protein sequence ID" value="TGO64422.1"/>
    <property type="molecule type" value="Genomic_DNA"/>
</dbReference>
<dbReference type="AlphaFoldDB" id="A0A4Z1IY79"/>
<comment type="caution">
    <text evidence="1">The sequence shown here is derived from an EMBL/GenBank/DDBJ whole genome shotgun (WGS) entry which is preliminary data.</text>
</comment>
<evidence type="ECO:0000313" key="1">
    <source>
        <dbReference type="EMBL" id="TGO64422.1"/>
    </source>
</evidence>
<protein>
    <submittedName>
        <fullName evidence="1">Uncharacterized protein</fullName>
    </submittedName>
</protein>
<keyword evidence="2" id="KW-1185">Reference proteome</keyword>
<evidence type="ECO:0000313" key="2">
    <source>
        <dbReference type="Proteomes" id="UP000297527"/>
    </source>
</evidence>
<dbReference type="Proteomes" id="UP000297527">
    <property type="component" value="Unassembled WGS sequence"/>
</dbReference>
<sequence length="62" mass="6911">MSVAMTVASSQAHVKPLSKYHRSDWPRDDRKYEKCSGTKLSTNEKDVTFGITPKALKVSGIK</sequence>
<accession>A0A4Z1IY79</accession>
<proteinExistence type="predicted"/>